<dbReference type="KEGG" id="bgt:106065788"/>
<dbReference type="RefSeq" id="XP_013080143.2">
    <property type="nucleotide sequence ID" value="XM_013224689.2"/>
</dbReference>
<dbReference type="VEuPathDB" id="VectorBase:BGLAX_045889"/>
<dbReference type="AlphaFoldDB" id="A0A2C9KD43"/>
<dbReference type="Proteomes" id="UP000076420">
    <property type="component" value="Unassembled WGS sequence"/>
</dbReference>
<accession>A0A2C9KD43</accession>
<keyword evidence="1" id="KW-0732">Signal</keyword>
<evidence type="ECO:0000256" key="1">
    <source>
        <dbReference type="SAM" id="SignalP"/>
    </source>
</evidence>
<dbReference type="EnsemblMetazoa" id="BGLB017726-RA">
    <property type="protein sequence ID" value="BGLB017726-PA"/>
    <property type="gene ID" value="BGLB017726"/>
</dbReference>
<evidence type="ECO:0000313" key="3">
    <source>
        <dbReference type="Proteomes" id="UP000076420"/>
    </source>
</evidence>
<name>A0A2C9KD43_BIOGL</name>
<dbReference type="VEuPathDB" id="VectorBase:BGLB017726"/>
<sequence>MIAPAFLLTIVLLYSTCVHGFFFSSEPEKTWNALKTTWGANPFSSDNFVEMPRTEEKAIKEGFVKISGCNESSAFRGSRYVKSGDYAVVLLFDANGYIAGIQTGVSNHLGNGFPSSSMRPLFSEDRDQLFLTAYFVEPSLICTKGRSASEFELQGTGSNLYFQKGSDPADLILMPRDESALSGTKWGDGKCFITMGKHYWYDFRIDTSCTDYFPMFLMYNDGMLNAFGWALAAELTSRRFEHPPKSLLSLFIDTVPRCLYDLDHMSTMHIFLTDKIRKNRC</sequence>
<feature type="signal peptide" evidence="1">
    <location>
        <begin position="1"/>
        <end position="20"/>
    </location>
</feature>
<gene>
    <name evidence="2" type="primary">106065788</name>
</gene>
<dbReference type="OrthoDB" id="6042561at2759"/>
<feature type="chain" id="PRO_5012880721" evidence="1">
    <location>
        <begin position="21"/>
        <end position="281"/>
    </location>
</feature>
<evidence type="ECO:0000313" key="2">
    <source>
        <dbReference type="EnsemblMetazoa" id="BGLB017726-PA"/>
    </source>
</evidence>
<protein>
    <submittedName>
        <fullName evidence="2">Uncharacterized protein</fullName>
    </submittedName>
</protein>
<dbReference type="STRING" id="6526.A0A2C9KD43"/>
<organism evidence="2 3">
    <name type="scientific">Biomphalaria glabrata</name>
    <name type="common">Bloodfluke planorb</name>
    <name type="synonym">Freshwater snail</name>
    <dbReference type="NCBI Taxonomy" id="6526"/>
    <lineage>
        <taxon>Eukaryota</taxon>
        <taxon>Metazoa</taxon>
        <taxon>Spiralia</taxon>
        <taxon>Lophotrochozoa</taxon>
        <taxon>Mollusca</taxon>
        <taxon>Gastropoda</taxon>
        <taxon>Heterobranchia</taxon>
        <taxon>Euthyneura</taxon>
        <taxon>Panpulmonata</taxon>
        <taxon>Hygrophila</taxon>
        <taxon>Lymnaeoidea</taxon>
        <taxon>Planorbidae</taxon>
        <taxon>Biomphalaria</taxon>
    </lineage>
</organism>
<proteinExistence type="predicted"/>
<reference evidence="2" key="1">
    <citation type="submission" date="2020-05" db="UniProtKB">
        <authorList>
            <consortium name="EnsemblMetazoa"/>
        </authorList>
    </citation>
    <scope>IDENTIFICATION</scope>
    <source>
        <strain evidence="2">BB02</strain>
    </source>
</reference>